<organism evidence="2 3">
    <name type="scientific">Eilatimonas milleporae</name>
    <dbReference type="NCBI Taxonomy" id="911205"/>
    <lineage>
        <taxon>Bacteria</taxon>
        <taxon>Pseudomonadati</taxon>
        <taxon>Pseudomonadota</taxon>
        <taxon>Alphaproteobacteria</taxon>
        <taxon>Kordiimonadales</taxon>
        <taxon>Kordiimonadaceae</taxon>
        <taxon>Eilatimonas</taxon>
    </lineage>
</organism>
<accession>A0A3M0CTT2</accession>
<dbReference type="Proteomes" id="UP000271227">
    <property type="component" value="Unassembled WGS sequence"/>
</dbReference>
<evidence type="ECO:0000256" key="1">
    <source>
        <dbReference type="SAM" id="SignalP"/>
    </source>
</evidence>
<dbReference type="InParanoid" id="A0A3M0CTT2"/>
<feature type="signal peptide" evidence="1">
    <location>
        <begin position="1"/>
        <end position="34"/>
    </location>
</feature>
<gene>
    <name evidence="2" type="ORF">BXY39_0995</name>
</gene>
<reference evidence="2 3" key="1">
    <citation type="submission" date="2018-10" db="EMBL/GenBank/DDBJ databases">
        <title>Genomic Encyclopedia of Archaeal and Bacterial Type Strains, Phase II (KMG-II): from individual species to whole genera.</title>
        <authorList>
            <person name="Goeker M."/>
        </authorList>
    </citation>
    <scope>NUCLEOTIDE SEQUENCE [LARGE SCALE GENOMIC DNA]</scope>
    <source>
        <strain evidence="2 3">DSM 25217</strain>
    </source>
</reference>
<dbReference type="OrthoDB" id="9802674at2"/>
<name>A0A3M0CTT2_9PROT</name>
<dbReference type="InterPro" id="IPR019027">
    <property type="entry name" value="Pilus_biogenesis_CpaD-related"/>
</dbReference>
<comment type="caution">
    <text evidence="2">The sequence shown here is derived from an EMBL/GenBank/DDBJ whole genome shotgun (WGS) entry which is preliminary data.</text>
</comment>
<sequence>MTFFMEKAMTVPPIPRGALIRAVMLCAVMGHVSACLPAHSGMATPAEVAARPGVTLVRLTHDITGEADGSETLSEATQAALQHFLTSQRVGYGDVLYLDTGGGLPIARQAMILEFLADRGIRYGGPGTYGPAPETGAARLYVERYRLDTPACPNWQAELSAERSNNESAHFGCATTVTLARMTANPHHLVAGTATDSAAVDVRAARAITTLQQELSGGNGGSFLSSLFGGGPGRR</sequence>
<protein>
    <submittedName>
        <fullName evidence="2">Type IV pilus biogenesis protein CpaD/CtpE</fullName>
    </submittedName>
</protein>
<evidence type="ECO:0000313" key="3">
    <source>
        <dbReference type="Proteomes" id="UP000271227"/>
    </source>
</evidence>
<dbReference type="Pfam" id="PF09476">
    <property type="entry name" value="Pilus_CpaD"/>
    <property type="match status" value="1"/>
</dbReference>
<proteinExistence type="predicted"/>
<evidence type="ECO:0000313" key="2">
    <source>
        <dbReference type="EMBL" id="RMB12497.1"/>
    </source>
</evidence>
<dbReference type="EMBL" id="REFR01000009">
    <property type="protein sequence ID" value="RMB12497.1"/>
    <property type="molecule type" value="Genomic_DNA"/>
</dbReference>
<dbReference type="AlphaFoldDB" id="A0A3M0CTT2"/>
<keyword evidence="1" id="KW-0732">Signal</keyword>
<keyword evidence="3" id="KW-1185">Reference proteome</keyword>
<feature type="chain" id="PRO_5017954443" evidence="1">
    <location>
        <begin position="35"/>
        <end position="235"/>
    </location>
</feature>